<organism evidence="1 2">
    <name type="scientific">Wickerhamomyces pijperi</name>
    <name type="common">Yeast</name>
    <name type="synonym">Pichia pijperi</name>
    <dbReference type="NCBI Taxonomy" id="599730"/>
    <lineage>
        <taxon>Eukaryota</taxon>
        <taxon>Fungi</taxon>
        <taxon>Dikarya</taxon>
        <taxon>Ascomycota</taxon>
        <taxon>Saccharomycotina</taxon>
        <taxon>Saccharomycetes</taxon>
        <taxon>Phaffomycetales</taxon>
        <taxon>Wickerhamomycetaceae</taxon>
        <taxon>Wickerhamomyces</taxon>
    </lineage>
</organism>
<evidence type="ECO:0000313" key="2">
    <source>
        <dbReference type="Proteomes" id="UP000774326"/>
    </source>
</evidence>
<proteinExistence type="predicted"/>
<protein>
    <submittedName>
        <fullName evidence="1">Uncharacterized protein</fullName>
    </submittedName>
</protein>
<dbReference type="EMBL" id="JAEUBG010000519">
    <property type="protein sequence ID" value="KAH3688101.1"/>
    <property type="molecule type" value="Genomic_DNA"/>
</dbReference>
<sequence length="115" mass="12543">MFQSVNYENSTEYPTMQFSTLLVTALLSLSVSAAPIGDIKALYTTVEAPAATETFSATSTATTIVLSTSTVQLVQNENSEEIVKPSYLVNTDNIQGSTRLSKREALENLANYLRR</sequence>
<reference evidence="1" key="1">
    <citation type="journal article" date="2021" name="Open Biol.">
        <title>Shared evolutionary footprints suggest mitochondrial oxidative damage underlies multiple complex I losses in fungi.</title>
        <authorList>
            <person name="Schikora-Tamarit M.A."/>
            <person name="Marcet-Houben M."/>
            <person name="Nosek J."/>
            <person name="Gabaldon T."/>
        </authorList>
    </citation>
    <scope>NUCLEOTIDE SEQUENCE</scope>
    <source>
        <strain evidence="1">CBS2887</strain>
    </source>
</reference>
<accession>A0A9P8TRX7</accession>
<keyword evidence="2" id="KW-1185">Reference proteome</keyword>
<name>A0A9P8TRX7_WICPI</name>
<dbReference type="Proteomes" id="UP000774326">
    <property type="component" value="Unassembled WGS sequence"/>
</dbReference>
<evidence type="ECO:0000313" key="1">
    <source>
        <dbReference type="EMBL" id="KAH3688101.1"/>
    </source>
</evidence>
<comment type="caution">
    <text evidence="1">The sequence shown here is derived from an EMBL/GenBank/DDBJ whole genome shotgun (WGS) entry which is preliminary data.</text>
</comment>
<dbReference type="AlphaFoldDB" id="A0A9P8TRX7"/>
<gene>
    <name evidence="1" type="ORF">WICPIJ_000872</name>
</gene>
<reference evidence="1" key="2">
    <citation type="submission" date="2021-01" db="EMBL/GenBank/DDBJ databases">
        <authorList>
            <person name="Schikora-Tamarit M.A."/>
        </authorList>
    </citation>
    <scope>NUCLEOTIDE SEQUENCE</scope>
    <source>
        <strain evidence="1">CBS2887</strain>
    </source>
</reference>